<proteinExistence type="predicted"/>
<evidence type="ECO:0008006" key="3">
    <source>
        <dbReference type="Google" id="ProtNLM"/>
    </source>
</evidence>
<reference evidence="1 2" key="1">
    <citation type="journal article" date="2016" name="Nat. Commun.">
        <title>Thousands of microbial genomes shed light on interconnected biogeochemical processes in an aquifer system.</title>
        <authorList>
            <person name="Anantharaman K."/>
            <person name="Brown C.T."/>
            <person name="Hug L.A."/>
            <person name="Sharon I."/>
            <person name="Castelle C.J."/>
            <person name="Probst A.J."/>
            <person name="Thomas B.C."/>
            <person name="Singh A."/>
            <person name="Wilkins M.J."/>
            <person name="Karaoz U."/>
            <person name="Brodie E.L."/>
            <person name="Williams K.H."/>
            <person name="Hubbard S.S."/>
            <person name="Banfield J.F."/>
        </authorList>
    </citation>
    <scope>NUCLEOTIDE SEQUENCE [LARGE SCALE GENOMIC DNA]</scope>
</reference>
<comment type="caution">
    <text evidence="1">The sequence shown here is derived from an EMBL/GenBank/DDBJ whole genome shotgun (WGS) entry which is preliminary data.</text>
</comment>
<sequence length="176" mass="19682">MKTAANLIVIGTLHAGLTPEHELLKLLEKYSPTQLLVEIGDNKLGTEKMASSYPPEMLFAYQWAKNKGINVRGFDSGIDTLKEGLTEKDNQRAIEESKAAMKGMTWKDLNKEANQKVFEPIDAWLIDPEKEKARTEEMLANLERVIARGGTVVVVTGCGHLNDIRERFPTALFPLE</sequence>
<gene>
    <name evidence="1" type="ORF">A2988_04340</name>
</gene>
<dbReference type="Proteomes" id="UP000176650">
    <property type="component" value="Unassembled WGS sequence"/>
</dbReference>
<evidence type="ECO:0000313" key="2">
    <source>
        <dbReference type="Proteomes" id="UP000176650"/>
    </source>
</evidence>
<evidence type="ECO:0000313" key="1">
    <source>
        <dbReference type="EMBL" id="OGD34697.1"/>
    </source>
</evidence>
<dbReference type="STRING" id="1797298.A2988_04340"/>
<dbReference type="AlphaFoldDB" id="A0A1F5BVR0"/>
<organism evidence="1 2">
    <name type="scientific">Candidatus Azambacteria bacterium RIFCSPLOWO2_01_FULL_46_25</name>
    <dbReference type="NCBI Taxonomy" id="1797298"/>
    <lineage>
        <taxon>Bacteria</taxon>
        <taxon>Candidatus Azamiibacteriota</taxon>
    </lineage>
</organism>
<accession>A0A1F5BVR0</accession>
<protein>
    <recommendedName>
        <fullName evidence="3">Haem-binding uptake Tiki superfamily ChaN domain-containing protein</fullName>
    </recommendedName>
</protein>
<name>A0A1F5BVR0_9BACT</name>
<dbReference type="EMBL" id="MEYS01000001">
    <property type="protein sequence ID" value="OGD34697.1"/>
    <property type="molecule type" value="Genomic_DNA"/>
</dbReference>